<organism evidence="2 3">
    <name type="scientific">Thermincola potens (strain JR)</name>
    <dbReference type="NCBI Taxonomy" id="635013"/>
    <lineage>
        <taxon>Bacteria</taxon>
        <taxon>Bacillati</taxon>
        <taxon>Bacillota</taxon>
        <taxon>Clostridia</taxon>
        <taxon>Eubacteriales</taxon>
        <taxon>Thermincolaceae</taxon>
        <taxon>Thermincola</taxon>
    </lineage>
</organism>
<gene>
    <name evidence="2" type="ordered locus">TherJR_0397</name>
</gene>
<dbReference type="AlphaFoldDB" id="D5XAI4"/>
<evidence type="ECO:0000313" key="2">
    <source>
        <dbReference type="EMBL" id="ADG81283.1"/>
    </source>
</evidence>
<dbReference type="Proteomes" id="UP000002377">
    <property type="component" value="Chromosome"/>
</dbReference>
<reference evidence="2 3" key="1">
    <citation type="submission" date="2010-05" db="EMBL/GenBank/DDBJ databases">
        <title>Complete sequence of Thermincola sp. JR.</title>
        <authorList>
            <consortium name="US DOE Joint Genome Institute"/>
            <person name="Lucas S."/>
            <person name="Copeland A."/>
            <person name="Lapidus A."/>
            <person name="Cheng J.-F."/>
            <person name="Bruce D."/>
            <person name="Goodwin L."/>
            <person name="Pitluck S."/>
            <person name="Chertkov O."/>
            <person name="Detter J.C."/>
            <person name="Han C."/>
            <person name="Tapia R."/>
            <person name="Land M."/>
            <person name="Hauser L."/>
            <person name="Kyrpides N."/>
            <person name="Mikhailova N."/>
            <person name="Hazen T.C."/>
            <person name="Woyke T."/>
        </authorList>
    </citation>
    <scope>NUCLEOTIDE SEQUENCE [LARGE SCALE GENOMIC DNA]</scope>
    <source>
        <strain evidence="2 3">JR</strain>
    </source>
</reference>
<name>D5XAI4_THEPJ</name>
<proteinExistence type="predicted"/>
<sequence>MIIAGMINAFWTVFGEVSIRFCYEQQMVGLDEGFKLFGVGFFTGFVGGLIPGFLIAKNIIREGKLLHRLIGILSNFSFDMLGNYMVGENIGPVDVGVALISSIIAVELGIRVASFLGEIGGGFIGSIIKFFGEGFKRWQARGFAIPGFEFFKAKFAPKVDNLLNIGAQNFNELVVEFKGIKVPNFGKRISIDVNLKGIGDSLSKGFSDIGNSLSEIDFDLDLELDKGGEATVDLEGQSKSE</sequence>
<dbReference type="EMBL" id="CP002028">
    <property type="protein sequence ID" value="ADG81283.1"/>
    <property type="molecule type" value="Genomic_DNA"/>
</dbReference>
<keyword evidence="1" id="KW-1133">Transmembrane helix</keyword>
<protein>
    <submittedName>
        <fullName evidence="2">Uncharacterized protein</fullName>
    </submittedName>
</protein>
<keyword evidence="1" id="KW-0472">Membrane</keyword>
<dbReference type="KEGG" id="tjr:TherJR_0397"/>
<dbReference type="STRING" id="635013.TherJR_0397"/>
<keyword evidence="1" id="KW-0812">Transmembrane</keyword>
<feature type="transmembrane region" description="Helical" evidence="1">
    <location>
        <begin position="36"/>
        <end position="56"/>
    </location>
</feature>
<evidence type="ECO:0000256" key="1">
    <source>
        <dbReference type="SAM" id="Phobius"/>
    </source>
</evidence>
<evidence type="ECO:0000313" key="3">
    <source>
        <dbReference type="Proteomes" id="UP000002377"/>
    </source>
</evidence>
<keyword evidence="3" id="KW-1185">Reference proteome</keyword>
<dbReference type="HOGENOM" id="CLU_1151370_0_0_9"/>
<accession>D5XAI4</accession>
<dbReference type="RefSeq" id="WP_013119306.1">
    <property type="nucleotide sequence ID" value="NC_014152.1"/>
</dbReference>